<dbReference type="Gene3D" id="3.40.50.12580">
    <property type="match status" value="1"/>
</dbReference>
<dbReference type="RefSeq" id="WP_132372314.1">
    <property type="nucleotide sequence ID" value="NZ_SMAN01000016.1"/>
</dbReference>
<organism evidence="7 8">
    <name type="scientific">Melghiribacillus thermohalophilus</name>
    <dbReference type="NCBI Taxonomy" id="1324956"/>
    <lineage>
        <taxon>Bacteria</taxon>
        <taxon>Bacillati</taxon>
        <taxon>Bacillota</taxon>
        <taxon>Bacilli</taxon>
        <taxon>Bacillales</taxon>
        <taxon>Bacillaceae</taxon>
        <taxon>Melghiribacillus</taxon>
    </lineage>
</organism>
<dbReference type="InterPro" id="IPR007554">
    <property type="entry name" value="Glycerophosphate_synth"/>
</dbReference>
<dbReference type="SUPFAM" id="SSF53756">
    <property type="entry name" value="UDP-Glycosyltransferase/glycogen phosphorylase"/>
    <property type="match status" value="1"/>
</dbReference>
<dbReference type="GO" id="GO:0019350">
    <property type="term" value="P:teichoic acid biosynthetic process"/>
    <property type="evidence" value="ECO:0007669"/>
    <property type="project" value="UniProtKB-KW"/>
</dbReference>
<keyword evidence="8" id="KW-1185">Reference proteome</keyword>
<sequence length="399" mass="48326">MINYLKKMMFRAIRSKTAKIIYKKIFHIISFLPKKKNVIVFESFHGKQYSDSPRAIYEYMKKYEPSCKLIWSVDRRYTGLFRKLGIPYIIRFTPKWFWTMPRSKYWVNNVRIPNWMPKPKDTVFVQTWHGTPLKRLGLDIEEIKMPGTNTERYKKNFSRQTKKWDYLVSPNDYSSKIFKKAFDYSGNIIETGYPRNDYLYTFTEENVRNIKKRLNIPLDKKVILYAPTWRDNHYYSVGRYRFNLSLDLKFMREKLGDDFVVLLRMHYLIAENLDVIEYEGFAYDVSNYLDIKDLYIISDILITDYSSVFFDYANLRRPIIFYVYDLEEYRDQLRGFYFDLQKNAPGPLTTTTREVVEEINKFFNNGFQVDENFNNFYNKFCYLEDGNASKRVVDKFYRD</sequence>
<dbReference type="AlphaFoldDB" id="A0A4R3MUR9"/>
<evidence type="ECO:0000256" key="3">
    <source>
        <dbReference type="ARBA" id="ARBA00022475"/>
    </source>
</evidence>
<dbReference type="Gene3D" id="3.40.50.11820">
    <property type="match status" value="1"/>
</dbReference>
<protein>
    <submittedName>
        <fullName evidence="7">CDP-glycerol glycerophosphotransferase</fullName>
    </submittedName>
</protein>
<proteinExistence type="inferred from homology"/>
<keyword evidence="5" id="KW-0777">Teichoic acid biosynthesis</keyword>
<name>A0A4R3MUR9_9BACI</name>
<dbReference type="GO" id="GO:0047355">
    <property type="term" value="F:CDP-glycerol glycerophosphotransferase activity"/>
    <property type="evidence" value="ECO:0007669"/>
    <property type="project" value="InterPro"/>
</dbReference>
<dbReference type="GO" id="GO:0005886">
    <property type="term" value="C:plasma membrane"/>
    <property type="evidence" value="ECO:0007669"/>
    <property type="project" value="UniProtKB-SubCell"/>
</dbReference>
<dbReference type="PANTHER" id="PTHR37316:SF3">
    <property type="entry name" value="TEICHOIC ACID GLYCEROL-PHOSPHATE TRANSFERASE"/>
    <property type="match status" value="1"/>
</dbReference>
<dbReference type="InterPro" id="IPR043149">
    <property type="entry name" value="TagF_N"/>
</dbReference>
<evidence type="ECO:0000256" key="6">
    <source>
        <dbReference type="ARBA" id="ARBA00023136"/>
    </source>
</evidence>
<dbReference type="EMBL" id="SMAN01000016">
    <property type="protein sequence ID" value="TCT19885.1"/>
    <property type="molecule type" value="Genomic_DNA"/>
</dbReference>
<dbReference type="InterPro" id="IPR051612">
    <property type="entry name" value="Teichoic_Acid_Biosynth"/>
</dbReference>
<keyword evidence="6" id="KW-0472">Membrane</keyword>
<evidence type="ECO:0000256" key="5">
    <source>
        <dbReference type="ARBA" id="ARBA00022944"/>
    </source>
</evidence>
<evidence type="ECO:0000256" key="2">
    <source>
        <dbReference type="ARBA" id="ARBA00010488"/>
    </source>
</evidence>
<comment type="subcellular location">
    <subcellularLocation>
        <location evidence="1">Cell membrane</location>
        <topology evidence="1">Peripheral membrane protein</topology>
    </subcellularLocation>
</comment>
<evidence type="ECO:0000256" key="4">
    <source>
        <dbReference type="ARBA" id="ARBA00022679"/>
    </source>
</evidence>
<evidence type="ECO:0000256" key="1">
    <source>
        <dbReference type="ARBA" id="ARBA00004202"/>
    </source>
</evidence>
<accession>A0A4R3MUR9</accession>
<comment type="similarity">
    <text evidence="2">Belongs to the CDP-glycerol glycerophosphotransferase family.</text>
</comment>
<comment type="caution">
    <text evidence="7">The sequence shown here is derived from an EMBL/GenBank/DDBJ whole genome shotgun (WGS) entry which is preliminary data.</text>
</comment>
<evidence type="ECO:0000313" key="8">
    <source>
        <dbReference type="Proteomes" id="UP000294650"/>
    </source>
</evidence>
<keyword evidence="3" id="KW-1003">Cell membrane</keyword>
<reference evidence="7 8" key="1">
    <citation type="submission" date="2019-03" db="EMBL/GenBank/DDBJ databases">
        <title>Genomic Encyclopedia of Type Strains, Phase IV (KMG-IV): sequencing the most valuable type-strain genomes for metagenomic binning, comparative biology and taxonomic classification.</title>
        <authorList>
            <person name="Goeker M."/>
        </authorList>
    </citation>
    <scope>NUCLEOTIDE SEQUENCE [LARGE SCALE GENOMIC DNA]</scope>
    <source>
        <strain evidence="7 8">DSM 25894</strain>
    </source>
</reference>
<dbReference type="PANTHER" id="PTHR37316">
    <property type="entry name" value="TEICHOIC ACID GLYCEROL-PHOSPHATE PRIMASE"/>
    <property type="match status" value="1"/>
</dbReference>
<dbReference type="OrthoDB" id="9811865at2"/>
<gene>
    <name evidence="7" type="ORF">EDD68_11613</name>
</gene>
<dbReference type="Pfam" id="PF04464">
    <property type="entry name" value="Glyphos_transf"/>
    <property type="match status" value="1"/>
</dbReference>
<dbReference type="Proteomes" id="UP000294650">
    <property type="component" value="Unassembled WGS sequence"/>
</dbReference>
<dbReference type="InterPro" id="IPR043148">
    <property type="entry name" value="TagF_C"/>
</dbReference>
<keyword evidence="4 7" id="KW-0808">Transferase</keyword>
<evidence type="ECO:0000313" key="7">
    <source>
        <dbReference type="EMBL" id="TCT19885.1"/>
    </source>
</evidence>